<reference evidence="8" key="1">
    <citation type="submission" date="2014-12" db="EMBL/GenBank/DDBJ databases">
        <title>Complete genome sequence of a multi-drug resistant Klebsiella pneumoniae.</title>
        <authorList>
            <person name="Hua X."/>
            <person name="Chen Q."/>
            <person name="Li X."/>
            <person name="Feng Y."/>
            <person name="Ruan Z."/>
            <person name="Yu Y."/>
        </authorList>
    </citation>
    <scope>NUCLEOTIDE SEQUENCE [LARGE SCALE GENOMIC DNA]</scope>
    <source>
        <strain evidence="8">5.12</strain>
    </source>
</reference>
<dbReference type="SMART" id="SM00028">
    <property type="entry name" value="TPR"/>
    <property type="match status" value="5"/>
</dbReference>
<accession>A0A6M4MEV2</accession>
<feature type="domain" description="GGDEF" evidence="6">
    <location>
        <begin position="453"/>
        <end position="584"/>
    </location>
</feature>
<dbReference type="InterPro" id="IPR043128">
    <property type="entry name" value="Rev_trsase/Diguanyl_cyclase"/>
</dbReference>
<dbReference type="Gene3D" id="1.25.40.10">
    <property type="entry name" value="Tetratricopeptide repeat domain"/>
    <property type="match status" value="2"/>
</dbReference>
<comment type="catalytic activity">
    <reaction evidence="3">
        <text>2 GTP = 3',3'-c-di-GMP + 2 diphosphate</text>
        <dbReference type="Rhea" id="RHEA:24898"/>
        <dbReference type="ChEBI" id="CHEBI:33019"/>
        <dbReference type="ChEBI" id="CHEBI:37565"/>
        <dbReference type="ChEBI" id="CHEBI:58805"/>
        <dbReference type="EC" id="2.7.7.65"/>
    </reaction>
</comment>
<dbReference type="InterPro" id="IPR011990">
    <property type="entry name" value="TPR-like_helical_dom_sf"/>
</dbReference>
<protein>
    <recommendedName>
        <fullName evidence="2">diguanylate cyclase</fullName>
        <ecNumber evidence="2">2.7.7.65</ecNumber>
    </recommendedName>
</protein>
<dbReference type="Proteomes" id="UP000219285">
    <property type="component" value="Chromosome"/>
</dbReference>
<comment type="cofactor">
    <cofactor evidence="1">
        <name>Mg(2+)</name>
        <dbReference type="ChEBI" id="CHEBI:18420"/>
    </cofactor>
</comment>
<feature type="transmembrane region" description="Helical" evidence="5">
    <location>
        <begin position="390"/>
        <end position="409"/>
    </location>
</feature>
<keyword evidence="4" id="KW-0175">Coiled coil</keyword>
<dbReference type="CDD" id="cd01949">
    <property type="entry name" value="GGDEF"/>
    <property type="match status" value="1"/>
</dbReference>
<evidence type="ECO:0000313" key="8">
    <source>
        <dbReference type="Proteomes" id="UP000219285"/>
    </source>
</evidence>
<evidence type="ECO:0000256" key="1">
    <source>
        <dbReference type="ARBA" id="ARBA00001946"/>
    </source>
</evidence>
<keyword evidence="5" id="KW-0812">Transmembrane</keyword>
<dbReference type="InterPro" id="IPR000160">
    <property type="entry name" value="GGDEF_dom"/>
</dbReference>
<dbReference type="NCBIfam" id="TIGR00254">
    <property type="entry name" value="GGDEF"/>
    <property type="match status" value="1"/>
</dbReference>
<evidence type="ECO:0000256" key="4">
    <source>
        <dbReference type="SAM" id="Coils"/>
    </source>
</evidence>
<keyword evidence="8" id="KW-1185">Reference proteome</keyword>
<feature type="coiled-coil region" evidence="4">
    <location>
        <begin position="360"/>
        <end position="387"/>
    </location>
</feature>
<evidence type="ECO:0000259" key="6">
    <source>
        <dbReference type="PROSITE" id="PS50887"/>
    </source>
</evidence>
<dbReference type="FunFam" id="3.30.70.270:FF:000001">
    <property type="entry name" value="Diguanylate cyclase domain protein"/>
    <property type="match status" value="1"/>
</dbReference>
<keyword evidence="5" id="KW-0472">Membrane</keyword>
<proteinExistence type="predicted"/>
<sequence length="584" mass="65793">MNDFRDDPQRVVDKVSSLISESPSTSELVGLRFVLSRAYSALVLHDLALQQADAALNTIDPEAEPWLYHHLALAKAEALDGLGRAQRAEKLARDALVWARQNQETEMQAHALSTMGYLKLTLSATDEALSFFQKGYSLSQRENLRLKPEDFAAMIGLVHEYREEYELAVPYFEQAETYYRQNNIRLELANTLFGLGQAYANTDDVEEGLRLLLESAHLAIDINDVQGAAYSYQAIASALVRQGERDAASSYLEDALTLFAQAKNPFMQIGVLLEQANIALIEGNPATAMTFIDKTEALAKGDSFLPHRIKINEMRSRVFAAKGEFEKAYVLMLENQKANQRLQKEQNGQRLLELKTRFEVEQQQAQNDLLKEQNLRQQTQLQNEQKMQRYSIALVFMLIVICALMFWLYNNGRQHQRRLENLANEDGLTRLKTRRKTLEDVEQQLGLAYRHNDYFSLAILDLDHFKDINDKYGHQVGDDVLRAFGELAVNAFRSTDIIGRIGGEEFLFAFPHTSGDDAEDMLKQFAESVKHIPENINTPQLALSVSIGLVSAASASTSTQLIANADAALYKAKSSGRDKLVVFS</sequence>
<dbReference type="EC" id="2.7.7.65" evidence="2"/>
<dbReference type="InterPro" id="IPR019734">
    <property type="entry name" value="TPR_rpt"/>
</dbReference>
<dbReference type="KEGG" id="apel:CA267_013085"/>
<keyword evidence="5" id="KW-1133">Transmembrane helix</keyword>
<dbReference type="Pfam" id="PF00990">
    <property type="entry name" value="GGDEF"/>
    <property type="match status" value="1"/>
</dbReference>
<evidence type="ECO:0000313" key="7">
    <source>
        <dbReference type="EMBL" id="QJR81632.1"/>
    </source>
</evidence>
<evidence type="ECO:0000256" key="5">
    <source>
        <dbReference type="SAM" id="Phobius"/>
    </source>
</evidence>
<reference evidence="7 8" key="2">
    <citation type="submission" date="2020-04" db="EMBL/GenBank/DDBJ databases">
        <title>Complete genome sequence of Alteromonas pelagimontana 5.12T.</title>
        <authorList>
            <person name="Sinha R.K."/>
            <person name="Krishnan K.P."/>
            <person name="Kurian J.P."/>
        </authorList>
    </citation>
    <scope>NUCLEOTIDE SEQUENCE [LARGE SCALE GENOMIC DNA]</scope>
    <source>
        <strain evidence="7 8">5.12</strain>
    </source>
</reference>
<dbReference type="SUPFAM" id="SSF48452">
    <property type="entry name" value="TPR-like"/>
    <property type="match status" value="2"/>
</dbReference>
<dbReference type="PANTHER" id="PTHR45138">
    <property type="entry name" value="REGULATORY COMPONENTS OF SENSORY TRANSDUCTION SYSTEM"/>
    <property type="match status" value="1"/>
</dbReference>
<evidence type="ECO:0000256" key="2">
    <source>
        <dbReference type="ARBA" id="ARBA00012528"/>
    </source>
</evidence>
<name>A0A6M4MEV2_9ALTE</name>
<dbReference type="GO" id="GO:0052621">
    <property type="term" value="F:diguanylate cyclase activity"/>
    <property type="evidence" value="ECO:0007669"/>
    <property type="project" value="UniProtKB-EC"/>
</dbReference>
<organism evidence="7 8">
    <name type="scientific">Alteromonas pelagimontana</name>
    <dbReference type="NCBI Taxonomy" id="1858656"/>
    <lineage>
        <taxon>Bacteria</taxon>
        <taxon>Pseudomonadati</taxon>
        <taxon>Pseudomonadota</taxon>
        <taxon>Gammaproteobacteria</taxon>
        <taxon>Alteromonadales</taxon>
        <taxon>Alteromonadaceae</taxon>
        <taxon>Alteromonas/Salinimonas group</taxon>
        <taxon>Alteromonas</taxon>
    </lineage>
</organism>
<dbReference type="RefSeq" id="WP_170669061.1">
    <property type="nucleotide sequence ID" value="NZ_CP052766.1"/>
</dbReference>
<dbReference type="InterPro" id="IPR050469">
    <property type="entry name" value="Diguanylate_Cyclase"/>
</dbReference>
<dbReference type="InterPro" id="IPR029787">
    <property type="entry name" value="Nucleotide_cyclase"/>
</dbReference>
<dbReference type="PANTHER" id="PTHR45138:SF9">
    <property type="entry name" value="DIGUANYLATE CYCLASE DGCM-RELATED"/>
    <property type="match status" value="1"/>
</dbReference>
<dbReference type="Gene3D" id="3.30.70.270">
    <property type="match status" value="1"/>
</dbReference>
<dbReference type="PROSITE" id="PS50887">
    <property type="entry name" value="GGDEF"/>
    <property type="match status" value="1"/>
</dbReference>
<dbReference type="EMBL" id="CP052766">
    <property type="protein sequence ID" value="QJR81632.1"/>
    <property type="molecule type" value="Genomic_DNA"/>
</dbReference>
<dbReference type="AlphaFoldDB" id="A0A6M4MEV2"/>
<dbReference type="SMART" id="SM00267">
    <property type="entry name" value="GGDEF"/>
    <property type="match status" value="1"/>
</dbReference>
<dbReference type="SUPFAM" id="SSF55073">
    <property type="entry name" value="Nucleotide cyclase"/>
    <property type="match status" value="1"/>
</dbReference>
<gene>
    <name evidence="7" type="ORF">CA267_013085</name>
</gene>
<evidence type="ECO:0000256" key="3">
    <source>
        <dbReference type="ARBA" id="ARBA00034247"/>
    </source>
</evidence>